<name>A0A0F9I2G0_9ZZZZ</name>
<sequence>MTILLRRRPARQSGPGSVVAETAAWSFLIVLGLVAARNARDGTLGVWLRSKFLNAGAAPVGDLPQPGASGRAAKLLAKGATTSGL</sequence>
<gene>
    <name evidence="1" type="ORF">LCGC14_1711850</name>
</gene>
<reference evidence="1" key="1">
    <citation type="journal article" date="2015" name="Nature">
        <title>Complex archaea that bridge the gap between prokaryotes and eukaryotes.</title>
        <authorList>
            <person name="Spang A."/>
            <person name="Saw J.H."/>
            <person name="Jorgensen S.L."/>
            <person name="Zaremba-Niedzwiedzka K."/>
            <person name="Martijn J."/>
            <person name="Lind A.E."/>
            <person name="van Eijk R."/>
            <person name="Schleper C."/>
            <person name="Guy L."/>
            <person name="Ettema T.J."/>
        </authorList>
    </citation>
    <scope>NUCLEOTIDE SEQUENCE</scope>
</reference>
<dbReference type="EMBL" id="LAZR01015278">
    <property type="protein sequence ID" value="KKM13864.1"/>
    <property type="molecule type" value="Genomic_DNA"/>
</dbReference>
<proteinExistence type="predicted"/>
<comment type="caution">
    <text evidence="1">The sequence shown here is derived from an EMBL/GenBank/DDBJ whole genome shotgun (WGS) entry which is preliminary data.</text>
</comment>
<feature type="non-terminal residue" evidence="1">
    <location>
        <position position="85"/>
    </location>
</feature>
<accession>A0A0F9I2G0</accession>
<organism evidence="1">
    <name type="scientific">marine sediment metagenome</name>
    <dbReference type="NCBI Taxonomy" id="412755"/>
    <lineage>
        <taxon>unclassified sequences</taxon>
        <taxon>metagenomes</taxon>
        <taxon>ecological metagenomes</taxon>
    </lineage>
</organism>
<protein>
    <submittedName>
        <fullName evidence="1">Uncharacterized protein</fullName>
    </submittedName>
</protein>
<dbReference type="AlphaFoldDB" id="A0A0F9I2G0"/>
<evidence type="ECO:0000313" key="1">
    <source>
        <dbReference type="EMBL" id="KKM13864.1"/>
    </source>
</evidence>